<dbReference type="GeneID" id="80401235"/>
<protein>
    <submittedName>
        <fullName evidence="1">Uncharacterized protein</fullName>
    </submittedName>
</protein>
<sequence>MSFVCSVTSCSSVHLVDRRPAGVNSIRVGVTFDGSRYRDLNIIQVTIHVGANHRESEHVAFQRFLQALYDLREATVPLRDHHRI</sequence>
<dbReference type="RefSeq" id="YP_010771541.1">
    <property type="nucleotide sequence ID" value="NC_074589.1"/>
</dbReference>
<proteinExistence type="predicted"/>
<evidence type="ECO:0000313" key="2">
    <source>
        <dbReference type="Proteomes" id="UP000677652"/>
    </source>
</evidence>
<dbReference type="KEGG" id="vg:80401235"/>
<gene>
    <name evidence="1" type="primary">Gephyllon.2_9_3</name>
</gene>
<dbReference type="EMBL" id="BK013535">
    <property type="protein sequence ID" value="DAD50477.1"/>
    <property type="molecule type" value="Genomic_RNA"/>
</dbReference>
<accession>A0A8S5KZH0</accession>
<organism evidence="1 2">
    <name type="scientific">ssRNA phage Gephyllon.2_9</name>
    <dbReference type="NCBI Taxonomy" id="2786148"/>
    <lineage>
        <taxon>Viruses</taxon>
        <taxon>Riboviria</taxon>
        <taxon>Orthornavirae</taxon>
        <taxon>Lenarviricota</taxon>
        <taxon>Leviviricetes</taxon>
        <taxon>Timlovirales</taxon>
        <taxon>Steitzviridae</taxon>
        <taxon>Hodnevirus</taxon>
        <taxon>Hodnevirus arvicola</taxon>
        <taxon>Gredihovirus arvicola</taxon>
    </lineage>
</organism>
<dbReference type="Proteomes" id="UP000677652">
    <property type="component" value="Segment"/>
</dbReference>
<evidence type="ECO:0000313" key="1">
    <source>
        <dbReference type="EMBL" id="DAD50477.1"/>
    </source>
</evidence>
<name>A0A8S5KZH0_9VIRU</name>
<keyword evidence="2" id="KW-1185">Reference proteome</keyword>
<reference evidence="1" key="1">
    <citation type="submission" date="2020-09" db="EMBL/GenBank/DDBJ databases">
        <title>Leviviricetes taxonomy.</title>
        <authorList>
            <person name="Stockdale S.R."/>
            <person name="Callanan J."/>
            <person name="Adriaenssens E.M."/>
            <person name="Kuhn J.H."/>
            <person name="Rumnieks J."/>
            <person name="Shkoporov A."/>
            <person name="Draper L.A."/>
            <person name="Ross P."/>
            <person name="Hill C."/>
        </authorList>
    </citation>
    <scope>NUCLEOTIDE SEQUENCE</scope>
</reference>